<dbReference type="InterPro" id="IPR002178">
    <property type="entry name" value="PTS_EIIA_type-2_dom"/>
</dbReference>
<accession>A0ABQ3LK05</accession>
<dbReference type="PANTHER" id="PTHR47738">
    <property type="entry name" value="PTS SYSTEM FRUCTOSE-LIKE EIIA COMPONENT-RELATED"/>
    <property type="match status" value="1"/>
</dbReference>
<gene>
    <name evidence="2" type="ORF">GCM10008023_24850</name>
</gene>
<dbReference type="PANTHER" id="PTHR47738:SF1">
    <property type="entry name" value="NITROGEN REGULATORY PROTEIN"/>
    <property type="match status" value="1"/>
</dbReference>
<dbReference type="Proteomes" id="UP000652430">
    <property type="component" value="Unassembled WGS sequence"/>
</dbReference>
<dbReference type="SUPFAM" id="SSF55804">
    <property type="entry name" value="Phoshotransferase/anion transport protein"/>
    <property type="match status" value="1"/>
</dbReference>
<dbReference type="CDD" id="cd00211">
    <property type="entry name" value="PTS_IIA_fru"/>
    <property type="match status" value="1"/>
</dbReference>
<keyword evidence="3" id="KW-1185">Reference proteome</keyword>
<evidence type="ECO:0000259" key="1">
    <source>
        <dbReference type="PROSITE" id="PS51094"/>
    </source>
</evidence>
<name>A0ABQ3LK05_9SPHN</name>
<dbReference type="InterPro" id="IPR016152">
    <property type="entry name" value="PTrfase/Anion_transptr"/>
</dbReference>
<evidence type="ECO:0000313" key="3">
    <source>
        <dbReference type="Proteomes" id="UP000652430"/>
    </source>
</evidence>
<dbReference type="InterPro" id="IPR051541">
    <property type="entry name" value="PTS_SugarTrans_NitroReg"/>
</dbReference>
<dbReference type="Gene3D" id="3.40.930.10">
    <property type="entry name" value="Mannitol-specific EII, Chain A"/>
    <property type="match status" value="1"/>
</dbReference>
<organism evidence="2 3">
    <name type="scientific">Sphingomonas glacialis</name>
    <dbReference type="NCBI Taxonomy" id="658225"/>
    <lineage>
        <taxon>Bacteria</taxon>
        <taxon>Pseudomonadati</taxon>
        <taxon>Pseudomonadota</taxon>
        <taxon>Alphaproteobacteria</taxon>
        <taxon>Sphingomonadales</taxon>
        <taxon>Sphingomonadaceae</taxon>
        <taxon>Sphingomonas</taxon>
    </lineage>
</organism>
<feature type="domain" description="PTS EIIA type-2" evidence="1">
    <location>
        <begin position="6"/>
        <end position="149"/>
    </location>
</feature>
<protein>
    <submittedName>
        <fullName evidence="2">PTS IIA-like nitrogen-regulatory protein PtsN</fullName>
    </submittedName>
</protein>
<evidence type="ECO:0000313" key="2">
    <source>
        <dbReference type="EMBL" id="GHH18653.1"/>
    </source>
</evidence>
<sequence length="155" mass="15975">MTDLHDILASDAVLERVSAGTRKALFQQLAATAASVYGVDASAVAEVVGTREKLGSTGFGGGVATPHGKLPGLDRVCGVFARLAQPIDFDSVDDMPVDIVFMLLSPPDAGATHLKALARVSRALRDQAFVAKLRGAGSRDALVALLSADQTCDAA</sequence>
<comment type="caution">
    <text evidence="2">The sequence shown here is derived from an EMBL/GenBank/DDBJ whole genome shotgun (WGS) entry which is preliminary data.</text>
</comment>
<reference evidence="3" key="1">
    <citation type="journal article" date="2019" name="Int. J. Syst. Evol. Microbiol.">
        <title>The Global Catalogue of Microorganisms (GCM) 10K type strain sequencing project: providing services to taxonomists for standard genome sequencing and annotation.</title>
        <authorList>
            <consortium name="The Broad Institute Genomics Platform"/>
            <consortium name="The Broad Institute Genome Sequencing Center for Infectious Disease"/>
            <person name="Wu L."/>
            <person name="Ma J."/>
        </authorList>
    </citation>
    <scope>NUCLEOTIDE SEQUENCE [LARGE SCALE GENOMIC DNA]</scope>
    <source>
        <strain evidence="3">CGMCC 1.8957</strain>
    </source>
</reference>
<dbReference type="PROSITE" id="PS51094">
    <property type="entry name" value="PTS_EIIA_TYPE_2"/>
    <property type="match status" value="1"/>
</dbReference>
<dbReference type="EMBL" id="BNAQ01000003">
    <property type="protein sequence ID" value="GHH18653.1"/>
    <property type="molecule type" value="Genomic_DNA"/>
</dbReference>
<dbReference type="RefSeq" id="WP_189676519.1">
    <property type="nucleotide sequence ID" value="NZ_BNAQ01000003.1"/>
</dbReference>
<dbReference type="Pfam" id="PF00359">
    <property type="entry name" value="PTS_EIIA_2"/>
    <property type="match status" value="1"/>
</dbReference>
<proteinExistence type="predicted"/>